<evidence type="ECO:0000313" key="3">
    <source>
        <dbReference type="EMBL" id="RQH03318.1"/>
    </source>
</evidence>
<organism evidence="3 4">
    <name type="scientific">Natrarchaeobius chitinivorans</name>
    <dbReference type="NCBI Taxonomy" id="1679083"/>
    <lineage>
        <taxon>Archaea</taxon>
        <taxon>Methanobacteriati</taxon>
        <taxon>Methanobacteriota</taxon>
        <taxon>Stenosarchaea group</taxon>
        <taxon>Halobacteria</taxon>
        <taxon>Halobacteriales</taxon>
        <taxon>Natrialbaceae</taxon>
        <taxon>Natrarchaeobius</taxon>
    </lineage>
</organism>
<dbReference type="Gene3D" id="1.10.10.10">
    <property type="entry name" value="Winged helix-like DNA-binding domain superfamily/Winged helix DNA-binding domain"/>
    <property type="match status" value="1"/>
</dbReference>
<feature type="domain" description="Transcription regulator PadR N-terminal" evidence="2">
    <location>
        <begin position="75"/>
        <end position="133"/>
    </location>
</feature>
<evidence type="ECO:0000259" key="2">
    <source>
        <dbReference type="Pfam" id="PF03551"/>
    </source>
</evidence>
<evidence type="ECO:0000313" key="4">
    <source>
        <dbReference type="Proteomes" id="UP000281431"/>
    </source>
</evidence>
<evidence type="ECO:0000256" key="1">
    <source>
        <dbReference type="SAM" id="MobiDB-lite"/>
    </source>
</evidence>
<sequence length="163" mass="18265">MHNDAITTESVLEELSRAATEDASESGSLGETDGSVEAVERELGELIDQVTETLPTDEVEFDEEIVKENLEEVLLMLIALREETHGEELISDLTRFFDTTLSPGTIYPSLHELKADDVLSMHAKVRTKEYSIADEEYVASTIEQSMIQHLAFGLLLYAFLSRR</sequence>
<gene>
    <name evidence="3" type="ORF">EA472_01685</name>
</gene>
<feature type="compositionally biased region" description="Polar residues" evidence="1">
    <location>
        <begin position="1"/>
        <end position="10"/>
    </location>
</feature>
<dbReference type="InterPro" id="IPR036390">
    <property type="entry name" value="WH_DNA-bd_sf"/>
</dbReference>
<name>A0A3N6MJ25_NATCH</name>
<dbReference type="Proteomes" id="UP000281431">
    <property type="component" value="Unassembled WGS sequence"/>
</dbReference>
<dbReference type="InterPro" id="IPR036388">
    <property type="entry name" value="WH-like_DNA-bd_sf"/>
</dbReference>
<accession>A0A3N6MJ25</accession>
<feature type="region of interest" description="Disordered" evidence="1">
    <location>
        <begin position="1"/>
        <end position="34"/>
    </location>
</feature>
<dbReference type="InterPro" id="IPR005149">
    <property type="entry name" value="Tscrpt_reg_PadR_N"/>
</dbReference>
<dbReference type="SUPFAM" id="SSF46785">
    <property type="entry name" value="Winged helix' DNA-binding domain"/>
    <property type="match status" value="1"/>
</dbReference>
<dbReference type="OrthoDB" id="56053at2157"/>
<comment type="caution">
    <text evidence="3">The sequence shown here is derived from an EMBL/GenBank/DDBJ whole genome shotgun (WGS) entry which is preliminary data.</text>
</comment>
<protein>
    <submittedName>
        <fullName evidence="3">PadR family transcriptional regulator</fullName>
    </submittedName>
</protein>
<proteinExistence type="predicted"/>
<keyword evidence="4" id="KW-1185">Reference proteome</keyword>
<dbReference type="Pfam" id="PF03551">
    <property type="entry name" value="PadR"/>
    <property type="match status" value="1"/>
</dbReference>
<dbReference type="AlphaFoldDB" id="A0A3N6MJ25"/>
<reference evidence="3 4" key="1">
    <citation type="submission" date="2018-10" db="EMBL/GenBank/DDBJ databases">
        <title>Natrarchaeobius chitinivorans gen. nov., sp. nov., and Natrarchaeobius haloalkaliphilus sp. nov., alkaliphilic, chitin-utilizing haloarchaea from hypersaline alkaline lakes.</title>
        <authorList>
            <person name="Sorokin D.Y."/>
            <person name="Elcheninov A.G."/>
            <person name="Kostrikina N.A."/>
            <person name="Bale N.J."/>
            <person name="Sinninghe Damste J.S."/>
            <person name="Khijniak T.V."/>
            <person name="Kublanov I.V."/>
            <person name="Toshchakov S.V."/>
        </authorList>
    </citation>
    <scope>NUCLEOTIDE SEQUENCE [LARGE SCALE GENOMIC DNA]</scope>
    <source>
        <strain evidence="3 4">AArcht7</strain>
    </source>
</reference>
<dbReference type="EMBL" id="REFZ01000001">
    <property type="protein sequence ID" value="RQH03318.1"/>
    <property type="molecule type" value="Genomic_DNA"/>
</dbReference>